<dbReference type="Proteomes" id="UP000694845">
    <property type="component" value="Unplaced"/>
</dbReference>
<gene>
    <name evidence="3" type="primary">LOC110980417</name>
</gene>
<dbReference type="InterPro" id="IPR052815">
    <property type="entry name" value="PDCD2-like_regulator"/>
</dbReference>
<evidence type="ECO:0000313" key="2">
    <source>
        <dbReference type="Proteomes" id="UP000694845"/>
    </source>
</evidence>
<dbReference type="PANTHER" id="PTHR46421:SF1">
    <property type="entry name" value="PROGRAMMED CELL DEATH PROTEIN 2-LIKE"/>
    <property type="match status" value="1"/>
</dbReference>
<dbReference type="AlphaFoldDB" id="A0A8B7YK14"/>
<sequence>MATSLECILVGACDEEIPPSYRTTWQCNKLGGNPDWMHPNSSCPSCSACGDPLYLVTQIYCPLEASSYHRTLYIFSCVRKACVNKRESWKVLRSQLLVPQSEVVKQSTRNVTKVVTRTTDEWCEDADDWGSESDEESMPINEQVCPGASNRGGNAETSVGCHHSRMDGFDLSSGVVTMETPASLNASSALNGDKRKKATGEAICENHSLSEHNEHCSLPVQDSKMDLLQEYSDDGDPSDGLAKLSISSQCSAEVTPTGCNSVLSSSQPPSFKDYFVSVFDEPLPCSASVTELTNHERELIDEYQQREGVDLVEWQKESSQTKRAASCEESYEKTTAKHGDKVFLSFAKKLQLCPEQCIRYSWCGSPLYLTSPNEGAVIPPCPYCGRQRVFEVQLMPPLINTLHDADRPDVQIDFGVVIIYTCKASCWDDPCQPGKSNLREEHVVIQADPDSALIAHATSSLVLP</sequence>
<dbReference type="Pfam" id="PF04194">
    <property type="entry name" value="PDCD2_C"/>
    <property type="match status" value="1"/>
</dbReference>
<dbReference type="GO" id="GO:0005737">
    <property type="term" value="C:cytoplasm"/>
    <property type="evidence" value="ECO:0007669"/>
    <property type="project" value="InterPro"/>
</dbReference>
<evidence type="ECO:0000313" key="3">
    <source>
        <dbReference type="RefSeq" id="XP_022092765.1"/>
    </source>
</evidence>
<name>A0A8B7YK14_ACAPL</name>
<keyword evidence="2" id="KW-1185">Reference proteome</keyword>
<dbReference type="OMA" id="MPGPWAD"/>
<dbReference type="PANTHER" id="PTHR46421">
    <property type="entry name" value="PROGRAMMED CELL DEATH PROTEIN 2-LIKE"/>
    <property type="match status" value="1"/>
</dbReference>
<feature type="domain" description="Programmed cell death protein 2 C-terminal" evidence="1">
    <location>
        <begin position="340"/>
        <end position="446"/>
    </location>
</feature>
<evidence type="ECO:0000259" key="1">
    <source>
        <dbReference type="Pfam" id="PF04194"/>
    </source>
</evidence>
<dbReference type="GeneID" id="110980417"/>
<protein>
    <submittedName>
        <fullName evidence="3">Programmed cell death protein 2-like isoform X2</fullName>
    </submittedName>
</protein>
<dbReference type="OrthoDB" id="366284at2759"/>
<accession>A0A8B7YK14</accession>
<dbReference type="GO" id="GO:0006915">
    <property type="term" value="P:apoptotic process"/>
    <property type="evidence" value="ECO:0007669"/>
    <property type="project" value="TreeGrafter"/>
</dbReference>
<organism evidence="2 3">
    <name type="scientific">Acanthaster planci</name>
    <name type="common">Crown-of-thorns starfish</name>
    <dbReference type="NCBI Taxonomy" id="133434"/>
    <lineage>
        <taxon>Eukaryota</taxon>
        <taxon>Metazoa</taxon>
        <taxon>Echinodermata</taxon>
        <taxon>Eleutherozoa</taxon>
        <taxon>Asterozoa</taxon>
        <taxon>Asteroidea</taxon>
        <taxon>Valvatacea</taxon>
        <taxon>Valvatida</taxon>
        <taxon>Acanthasteridae</taxon>
        <taxon>Acanthaster</taxon>
    </lineage>
</organism>
<reference evidence="3" key="1">
    <citation type="submission" date="2025-08" db="UniProtKB">
        <authorList>
            <consortium name="RefSeq"/>
        </authorList>
    </citation>
    <scope>IDENTIFICATION</scope>
</reference>
<dbReference type="RefSeq" id="XP_022092765.1">
    <property type="nucleotide sequence ID" value="XM_022237073.1"/>
</dbReference>
<proteinExistence type="predicted"/>
<dbReference type="InterPro" id="IPR007320">
    <property type="entry name" value="PDCD2_C"/>
</dbReference>